<keyword evidence="2" id="KW-1185">Reference proteome</keyword>
<evidence type="ECO:0000313" key="2">
    <source>
        <dbReference type="Proteomes" id="UP000475862"/>
    </source>
</evidence>
<dbReference type="AlphaFoldDB" id="A0A6G0T478"/>
<organism evidence="1 2">
    <name type="scientific">Aphis glycines</name>
    <name type="common">Soybean aphid</name>
    <dbReference type="NCBI Taxonomy" id="307491"/>
    <lineage>
        <taxon>Eukaryota</taxon>
        <taxon>Metazoa</taxon>
        <taxon>Ecdysozoa</taxon>
        <taxon>Arthropoda</taxon>
        <taxon>Hexapoda</taxon>
        <taxon>Insecta</taxon>
        <taxon>Pterygota</taxon>
        <taxon>Neoptera</taxon>
        <taxon>Paraneoptera</taxon>
        <taxon>Hemiptera</taxon>
        <taxon>Sternorrhyncha</taxon>
        <taxon>Aphidomorpha</taxon>
        <taxon>Aphidoidea</taxon>
        <taxon>Aphididae</taxon>
        <taxon>Aphidini</taxon>
        <taxon>Aphis</taxon>
        <taxon>Aphis</taxon>
    </lineage>
</organism>
<sequence>MNTEQLYESSEVRTNEVRINEIGTTSLDRFVPNKQTDDDMMCQQCCFNFIKSSSHNIDNVPSSQTLIDSYGKVAIGTYLLNIMLILEYNTITQTHSYFHFKNVQNNEAIVAIPTCVAPSYITSRLRLTPLVKNYESTYYSIMCLDSKSSIRTISPFIMFLPSNFIIGRITPIFKLMQLKVFCINSINLLCYALVRWRQDMQVLCPLILNFNT</sequence>
<proteinExistence type="predicted"/>
<protein>
    <submittedName>
        <fullName evidence="1">Uncharacterized protein</fullName>
    </submittedName>
</protein>
<name>A0A6G0T478_APHGL</name>
<dbReference type="EMBL" id="VYZN01000060">
    <property type="protein sequence ID" value="KAE9525486.1"/>
    <property type="molecule type" value="Genomic_DNA"/>
</dbReference>
<comment type="caution">
    <text evidence="1">The sequence shown here is derived from an EMBL/GenBank/DDBJ whole genome shotgun (WGS) entry which is preliminary data.</text>
</comment>
<reference evidence="1 2" key="1">
    <citation type="submission" date="2019-08" db="EMBL/GenBank/DDBJ databases">
        <title>The genome of the soybean aphid Biotype 1, its phylome, world population structure and adaptation to the North American continent.</title>
        <authorList>
            <person name="Giordano R."/>
            <person name="Donthu R.K."/>
            <person name="Hernandez A.G."/>
            <person name="Wright C.L."/>
            <person name="Zimin A.V."/>
        </authorList>
    </citation>
    <scope>NUCLEOTIDE SEQUENCE [LARGE SCALE GENOMIC DNA]</scope>
    <source>
        <tissue evidence="1">Whole aphids</tissue>
    </source>
</reference>
<evidence type="ECO:0000313" key="1">
    <source>
        <dbReference type="EMBL" id="KAE9525486.1"/>
    </source>
</evidence>
<gene>
    <name evidence="1" type="ORF">AGLY_014286</name>
</gene>
<accession>A0A6G0T478</accession>
<dbReference type="Proteomes" id="UP000475862">
    <property type="component" value="Unassembled WGS sequence"/>
</dbReference>